<protein>
    <recommendedName>
        <fullName evidence="3">Nucleotidyl transferase AbiEii toxin, Type IV TA system</fullName>
    </recommendedName>
</protein>
<proteinExistence type="predicted"/>
<dbReference type="Proteomes" id="UP001500956">
    <property type="component" value="Unassembled WGS sequence"/>
</dbReference>
<keyword evidence="2" id="KW-1185">Reference proteome</keyword>
<accession>A0ABP8Y7H0</accession>
<sequence>MPSDGDTAGPHDVPTLEELVESAARLQEIVPDAVLVGGTAAALHARHRLSVDHDHVLVDLRDRFDTILDALEREGEWLTNRVRPGKIILGELGGIESGLRQLIRTRPLETEQVRLPSGRTLTVPTFDEILRIKAFLVVKRNQVRDYLDVAALAAAAGTDHAARVLIGIDDYYADLLHDESPVATQVAAQLAAPEPKDAAVIPELPRYKGLAKRWWKWDDVTATCAELARAMVA</sequence>
<reference evidence="2" key="1">
    <citation type="journal article" date="2019" name="Int. J. Syst. Evol. Microbiol.">
        <title>The Global Catalogue of Microorganisms (GCM) 10K type strain sequencing project: providing services to taxonomists for standard genome sequencing and annotation.</title>
        <authorList>
            <consortium name="The Broad Institute Genomics Platform"/>
            <consortium name="The Broad Institute Genome Sequencing Center for Infectious Disease"/>
            <person name="Wu L."/>
            <person name="Ma J."/>
        </authorList>
    </citation>
    <scope>NUCLEOTIDE SEQUENCE [LARGE SCALE GENOMIC DNA]</scope>
    <source>
        <strain evidence="2">JCM 18063</strain>
    </source>
</reference>
<evidence type="ECO:0000313" key="1">
    <source>
        <dbReference type="EMBL" id="GAA4722705.1"/>
    </source>
</evidence>
<comment type="caution">
    <text evidence="1">The sequence shown here is derived from an EMBL/GenBank/DDBJ whole genome shotgun (WGS) entry which is preliminary data.</text>
</comment>
<gene>
    <name evidence="1" type="ORF">GCM10023216_10020</name>
</gene>
<dbReference type="RefSeq" id="WP_172150802.1">
    <property type="nucleotide sequence ID" value="NZ_BAABID010000006.1"/>
</dbReference>
<dbReference type="EMBL" id="BAABID010000006">
    <property type="protein sequence ID" value="GAA4722705.1"/>
    <property type="molecule type" value="Genomic_DNA"/>
</dbReference>
<evidence type="ECO:0008006" key="3">
    <source>
        <dbReference type="Google" id="ProtNLM"/>
    </source>
</evidence>
<organism evidence="1 2">
    <name type="scientific">Isoptericola chiayiensis</name>
    <dbReference type="NCBI Taxonomy" id="579446"/>
    <lineage>
        <taxon>Bacteria</taxon>
        <taxon>Bacillati</taxon>
        <taxon>Actinomycetota</taxon>
        <taxon>Actinomycetes</taxon>
        <taxon>Micrococcales</taxon>
        <taxon>Promicromonosporaceae</taxon>
        <taxon>Isoptericola</taxon>
    </lineage>
</organism>
<name>A0ABP8Y7H0_9MICO</name>
<evidence type="ECO:0000313" key="2">
    <source>
        <dbReference type="Proteomes" id="UP001500956"/>
    </source>
</evidence>